<dbReference type="STRING" id="871651.SAMN05421688_1417"/>
<evidence type="ECO:0000256" key="1">
    <source>
        <dbReference type="SAM" id="SignalP"/>
    </source>
</evidence>
<keyword evidence="3" id="KW-1185">Reference proteome</keyword>
<organism evidence="2 3">
    <name type="scientific">Poseidonocella pacifica</name>
    <dbReference type="NCBI Taxonomy" id="871651"/>
    <lineage>
        <taxon>Bacteria</taxon>
        <taxon>Pseudomonadati</taxon>
        <taxon>Pseudomonadota</taxon>
        <taxon>Alphaproteobacteria</taxon>
        <taxon>Rhodobacterales</taxon>
        <taxon>Roseobacteraceae</taxon>
        <taxon>Poseidonocella</taxon>
    </lineage>
</organism>
<dbReference type="AlphaFoldDB" id="A0A1I0WGH8"/>
<dbReference type="Proteomes" id="UP000198796">
    <property type="component" value="Unassembled WGS sequence"/>
</dbReference>
<evidence type="ECO:0000313" key="2">
    <source>
        <dbReference type="EMBL" id="SFA87852.1"/>
    </source>
</evidence>
<keyword evidence="1" id="KW-0732">Signal</keyword>
<reference evidence="2 3" key="1">
    <citation type="submission" date="2016-10" db="EMBL/GenBank/DDBJ databases">
        <authorList>
            <person name="de Groot N.N."/>
        </authorList>
    </citation>
    <scope>NUCLEOTIDE SEQUENCE [LARGE SCALE GENOMIC DNA]</scope>
    <source>
        <strain evidence="2 3">DSM 29316</strain>
    </source>
</reference>
<feature type="chain" id="PRO_5011772729" evidence="1">
    <location>
        <begin position="23"/>
        <end position="78"/>
    </location>
</feature>
<proteinExistence type="predicted"/>
<dbReference type="EMBL" id="FOJU01000002">
    <property type="protein sequence ID" value="SFA87852.1"/>
    <property type="molecule type" value="Genomic_DNA"/>
</dbReference>
<sequence length="78" mass="7962">MQCSSLLPLVGALAAMATGVGAATLTNGVDDGSVIIEVDEYGTFGTWAIGREGDGDGDDSIVPLAIAIFPRCSQFSIR</sequence>
<gene>
    <name evidence="2" type="ORF">SAMN05421688_1417</name>
</gene>
<feature type="signal peptide" evidence="1">
    <location>
        <begin position="1"/>
        <end position="22"/>
    </location>
</feature>
<protein>
    <submittedName>
        <fullName evidence="2">Uncharacterized protein</fullName>
    </submittedName>
</protein>
<name>A0A1I0WGH8_9RHOB</name>
<dbReference type="RefSeq" id="WP_092062315.1">
    <property type="nucleotide sequence ID" value="NZ_FOJU01000002.1"/>
</dbReference>
<evidence type="ECO:0000313" key="3">
    <source>
        <dbReference type="Proteomes" id="UP000198796"/>
    </source>
</evidence>
<accession>A0A1I0WGH8</accession>